<dbReference type="Gene3D" id="3.40.50.300">
    <property type="entry name" value="P-loop containing nucleotide triphosphate hydrolases"/>
    <property type="match status" value="1"/>
</dbReference>
<evidence type="ECO:0000313" key="4">
    <source>
        <dbReference type="EMBL" id="SEI88138.1"/>
    </source>
</evidence>
<dbReference type="GO" id="GO:0043531">
    <property type="term" value="F:ADP binding"/>
    <property type="evidence" value="ECO:0007669"/>
    <property type="project" value="InterPro"/>
</dbReference>
<keyword evidence="5" id="KW-1185">Reference proteome</keyword>
<evidence type="ECO:0000256" key="1">
    <source>
        <dbReference type="ARBA" id="ARBA00022737"/>
    </source>
</evidence>
<dbReference type="SUPFAM" id="SSF48452">
    <property type="entry name" value="TPR-like"/>
    <property type="match status" value="3"/>
</dbReference>
<dbReference type="AlphaFoldDB" id="A0A1H6U6Y4"/>
<dbReference type="InterPro" id="IPR011990">
    <property type="entry name" value="TPR-like_helical_dom_sf"/>
</dbReference>
<dbReference type="PANTHER" id="PTHR45641">
    <property type="entry name" value="TETRATRICOPEPTIDE REPEAT PROTEIN (AFU_ORTHOLOGUE AFUA_6G03870)"/>
    <property type="match status" value="1"/>
</dbReference>
<feature type="domain" description="NB-ARC" evidence="3">
    <location>
        <begin position="240"/>
        <end position="365"/>
    </location>
</feature>
<dbReference type="Proteomes" id="UP000199403">
    <property type="component" value="Unassembled WGS sequence"/>
</dbReference>
<dbReference type="InterPro" id="IPR002182">
    <property type="entry name" value="NB-ARC"/>
</dbReference>
<sequence>MARQSRTGTLISQNERLASLPEPFSQYYPYYVLSQAVRRTLEDFLKTERAYFDSMKISYGKLVDEPVGVSVFLPRLEDATVDGILCEHFRQFLHILIKNKRDSGDRSKIISFDFSNVDAVVLYHEFDNKDKYIGSKRIQEFFLRAKKCVHNNAQPKHTDLDFMNLLSAFCGYTSFESFLDAEFGADYDSSQDDVLLELIDKYPFSTAEKDVLSQPKSKKPRELVPNAVFEPKTEYFLGREEDLNKITEQLHKHRTLVIRGEGGMGKTTLAATYYHRSINTKSYNTVAWLFCEQGTLKAIYELAYVLGLNFQGVDETDRLLMIQLKLKEMEEGFLLVLDNVEGDLAEFLNEFQAFRWDVLVTSRNRMDWEGIQEFEVPALSNPAAKALFKIHYRKPSGETLESGEEFEFLLEKLISAIGYNTLLIEIFAKQLREEFWDKGEYRFGLREFFNRLETQGLCLEESQERVRTKYAFYRRKKDVATATDILDILYDFSKLDKNLNSLLINLALLPVGNHRVDFLVELFQPKEKRLFRSNLKELYAKGWIGGDGFNEFRISPVIQDLTIKKHQEALWEEGKGLVERVTSLIRKEPDQDNMYTKFKWLPIAEKLADHLSGCQETGYYIFLDELALFLRSLGGRENLNRAAEELKQALASDLKNFGSDAPQTVIRRTNLGLVLKNLGGRENLDRAAEELEKALASYSENYDKESPAVAICRSNLASVLRDLGGRENLDRAVEELKQALASDLKNFSEESPKVATSRLNLGLVLQDLGGRKNLNRAAKELEQALASNLNNFSEEAPVVANSRSNLASVLRDLGGRKNLNRAVGELKQALACDLKNFGEASPKVATRRLNLALVLRDLGGRDNLYRAAEELDQALSSYLKNSGEDASAVANCRSYLGLVLRDLDRHDNPFPTVEELEQLLASDLKNFGDKSSVVAIRRNNLALKLLDLGGRENLNRAAEELKKALASHLNKFGEDSPETVFLRHDLASILINLQGKKNLLTAKTLLVKALTLSLHHFGEEDDLTQRVKSWLKVAEDLLRNE</sequence>
<dbReference type="PRINTS" id="PR00364">
    <property type="entry name" value="DISEASERSIST"/>
</dbReference>
<dbReference type="PANTHER" id="PTHR45641:SF19">
    <property type="entry name" value="NEPHROCYSTIN-3"/>
    <property type="match status" value="1"/>
</dbReference>
<dbReference type="Gene3D" id="1.25.40.10">
    <property type="entry name" value="Tetratricopeptide repeat domain"/>
    <property type="match status" value="3"/>
</dbReference>
<protein>
    <submittedName>
        <fullName evidence="4">NB-ARC domain-containing protein</fullName>
    </submittedName>
</protein>
<organism evidence="4 5">
    <name type="scientific">Cyclobacterium xiamenense</name>
    <dbReference type="NCBI Taxonomy" id="1297121"/>
    <lineage>
        <taxon>Bacteria</taxon>
        <taxon>Pseudomonadati</taxon>
        <taxon>Bacteroidota</taxon>
        <taxon>Cytophagia</taxon>
        <taxon>Cytophagales</taxon>
        <taxon>Cyclobacteriaceae</taxon>
        <taxon>Cyclobacterium</taxon>
    </lineage>
</organism>
<gene>
    <name evidence="4" type="ORF">SAMN05192553_101676</name>
</gene>
<dbReference type="RefSeq" id="WP_092169433.1">
    <property type="nucleotide sequence ID" value="NZ_FNZH01000001.1"/>
</dbReference>
<accession>A0A1H6U6Y4</accession>
<dbReference type="InterPro" id="IPR027417">
    <property type="entry name" value="P-loop_NTPase"/>
</dbReference>
<dbReference type="STRING" id="1416801.SAMN05192553_101676"/>
<dbReference type="OrthoDB" id="571425at2"/>
<proteinExistence type="predicted"/>
<dbReference type="Pfam" id="PF00931">
    <property type="entry name" value="NB-ARC"/>
    <property type="match status" value="1"/>
</dbReference>
<name>A0A1H6U6Y4_9BACT</name>
<dbReference type="EMBL" id="FNZH01000001">
    <property type="protein sequence ID" value="SEI88138.1"/>
    <property type="molecule type" value="Genomic_DNA"/>
</dbReference>
<keyword evidence="2" id="KW-0802">TPR repeat</keyword>
<keyword evidence="1" id="KW-0677">Repeat</keyword>
<dbReference type="SUPFAM" id="SSF52540">
    <property type="entry name" value="P-loop containing nucleoside triphosphate hydrolases"/>
    <property type="match status" value="1"/>
</dbReference>
<evidence type="ECO:0000313" key="5">
    <source>
        <dbReference type="Proteomes" id="UP000199403"/>
    </source>
</evidence>
<evidence type="ECO:0000256" key="2">
    <source>
        <dbReference type="ARBA" id="ARBA00022803"/>
    </source>
</evidence>
<evidence type="ECO:0000259" key="3">
    <source>
        <dbReference type="Pfam" id="PF00931"/>
    </source>
</evidence>
<reference evidence="5" key="1">
    <citation type="submission" date="2016-10" db="EMBL/GenBank/DDBJ databases">
        <authorList>
            <person name="Varghese N."/>
            <person name="Submissions S."/>
        </authorList>
    </citation>
    <scope>NUCLEOTIDE SEQUENCE [LARGE SCALE GENOMIC DNA]</scope>
    <source>
        <strain evidence="5">IBRC-M 10761</strain>
    </source>
</reference>